<keyword evidence="1" id="KW-0472">Membrane</keyword>
<evidence type="ECO:0000256" key="1">
    <source>
        <dbReference type="SAM" id="Phobius"/>
    </source>
</evidence>
<feature type="transmembrane region" description="Helical" evidence="1">
    <location>
        <begin position="14"/>
        <end position="33"/>
    </location>
</feature>
<dbReference type="EMBL" id="CP046565">
    <property type="protein sequence ID" value="QJD28662.1"/>
    <property type="molecule type" value="Genomic_DNA"/>
</dbReference>
<feature type="transmembrane region" description="Helical" evidence="1">
    <location>
        <begin position="153"/>
        <end position="172"/>
    </location>
</feature>
<feature type="transmembrane region" description="Helical" evidence="1">
    <location>
        <begin position="206"/>
        <end position="234"/>
    </location>
</feature>
<accession>A0A858Q490</accession>
<evidence type="ECO:0000313" key="2">
    <source>
        <dbReference type="EMBL" id="QJD28662.1"/>
    </source>
</evidence>
<dbReference type="RefSeq" id="WP_169601427.1">
    <property type="nucleotide sequence ID" value="NZ_CP046565.1"/>
</dbReference>
<feature type="transmembrane region" description="Helical" evidence="1">
    <location>
        <begin position="178"/>
        <end position="199"/>
    </location>
</feature>
<keyword evidence="2" id="KW-0648">Protein biosynthesis</keyword>
<dbReference type="SUPFAM" id="SSF82866">
    <property type="entry name" value="Multidrug efflux transporter AcrB transmembrane domain"/>
    <property type="match status" value="1"/>
</dbReference>
<dbReference type="AlphaFoldDB" id="A0A858Q490"/>
<dbReference type="KEGG" id="metu:GNH96_00890"/>
<reference evidence="3" key="1">
    <citation type="submission" date="2019-12" db="EMBL/GenBank/DDBJ databases">
        <authorList>
            <person name="Awala S.I."/>
            <person name="Rhee S.K."/>
        </authorList>
    </citation>
    <scope>NUCLEOTIDE SEQUENCE [LARGE SCALE GENOMIC DNA]</scope>
    <source>
        <strain evidence="3">IM1</strain>
    </source>
</reference>
<organism evidence="2 3">
    <name type="scientific">Methylococcus geothermalis</name>
    <dbReference type="NCBI Taxonomy" id="2681310"/>
    <lineage>
        <taxon>Bacteria</taxon>
        <taxon>Pseudomonadati</taxon>
        <taxon>Pseudomonadota</taxon>
        <taxon>Gammaproteobacteria</taxon>
        <taxon>Methylococcales</taxon>
        <taxon>Methylococcaceae</taxon>
        <taxon>Methylococcus</taxon>
    </lineage>
</organism>
<evidence type="ECO:0000313" key="3">
    <source>
        <dbReference type="Proteomes" id="UP000503004"/>
    </source>
</evidence>
<dbReference type="Proteomes" id="UP000503004">
    <property type="component" value="Chromosome"/>
</dbReference>
<keyword evidence="2" id="KW-0251">Elongation factor</keyword>
<keyword evidence="3" id="KW-1185">Reference proteome</keyword>
<dbReference type="GO" id="GO:0003746">
    <property type="term" value="F:translation elongation factor activity"/>
    <property type="evidence" value="ECO:0007669"/>
    <property type="project" value="UniProtKB-KW"/>
</dbReference>
<proteinExistence type="predicted"/>
<keyword evidence="1" id="KW-0812">Transmembrane</keyword>
<name>A0A858Q490_9GAMM</name>
<keyword evidence="1" id="KW-1133">Transmembrane helix</keyword>
<protein>
    <submittedName>
        <fullName evidence="2">Elongation factor-1 alpha</fullName>
    </submittedName>
</protein>
<sequence>MIHQHTTLERLPEAYKILFTGFLLVIGIGLLMAGEQIMLTHGKADGKPGLSINDIIYSYYGNRTGSKLETMLKGQMKPMAPDDVRFELIKWAEDGAPMTEWSSKIKPRLDQYCVSCHNADAGLPDFTKPENVQKVAEIDQGASITSLTRVSHIHLFGIAFIFMFVGWIFGLAEFPRKWKLILIATPFAFLIVDVLSWWLTKFFSIFAWLTMVGGIGYSLASTAMIVTALAQMWLPRKHWLTYWTCEQPADGEQP</sequence>
<gene>
    <name evidence="2" type="ORF">GNH96_00890</name>
</gene>